<gene>
    <name evidence="1" type="ORF">BURMUCGD2_1681</name>
</gene>
<protein>
    <submittedName>
        <fullName evidence="1">Uncharacterized protein</fullName>
    </submittedName>
</protein>
<proteinExistence type="predicted"/>
<dbReference type="EMBL" id="ACFC01000016">
    <property type="protein sequence ID" value="EEE04278.1"/>
    <property type="molecule type" value="Genomic_DNA"/>
</dbReference>
<name>B9BXV1_9BURK</name>
<sequence length="45" mass="5006">MAGCVVPSDACGKCRRMSRSGMSWLQSRRQTAPCVDPFPRRDSAF</sequence>
<evidence type="ECO:0000313" key="1">
    <source>
        <dbReference type="EMBL" id="EEE04278.1"/>
    </source>
</evidence>
<organism evidence="1 2">
    <name type="scientific">Burkholderia multivorans CGD2</name>
    <dbReference type="NCBI Taxonomy" id="513052"/>
    <lineage>
        <taxon>Bacteria</taxon>
        <taxon>Pseudomonadati</taxon>
        <taxon>Pseudomonadota</taxon>
        <taxon>Betaproteobacteria</taxon>
        <taxon>Burkholderiales</taxon>
        <taxon>Burkholderiaceae</taxon>
        <taxon>Burkholderia</taxon>
        <taxon>Burkholderia cepacia complex</taxon>
    </lineage>
</organism>
<dbReference type="AlphaFoldDB" id="B9BXV1"/>
<accession>B9BXV1</accession>
<reference evidence="1 2" key="1">
    <citation type="journal article" date="2012" name="J. Bacteriol.">
        <title>Draft Genome Sequence Determination for Cystic Fibrosis and Chronic Granulomatous Disease Burkholderia multivorans Isolates.</title>
        <authorList>
            <person name="Varga J.J."/>
            <person name="Losada L."/>
            <person name="Zelazny A.M."/>
            <person name="Brinkac L."/>
            <person name="Harkins D."/>
            <person name="Radune D."/>
            <person name="Hostetler J."/>
            <person name="Sampaio E.P."/>
            <person name="Ronning C.M."/>
            <person name="Nierman W.C."/>
            <person name="Greenberg D.E."/>
            <person name="Holland S.M."/>
            <person name="Goldberg J.B."/>
        </authorList>
    </citation>
    <scope>NUCLEOTIDE SEQUENCE [LARGE SCALE GENOMIC DNA]</scope>
    <source>
        <strain evidence="1 2">CGD2</strain>
    </source>
</reference>
<dbReference type="Proteomes" id="UP000004535">
    <property type="component" value="Unassembled WGS sequence"/>
</dbReference>
<evidence type="ECO:0000313" key="2">
    <source>
        <dbReference type="Proteomes" id="UP000004535"/>
    </source>
</evidence>
<comment type="caution">
    <text evidence="1">The sequence shown here is derived from an EMBL/GenBank/DDBJ whole genome shotgun (WGS) entry which is preliminary data.</text>
</comment>